<evidence type="ECO:0000313" key="2">
    <source>
        <dbReference type="EMBL" id="QDW66690.1"/>
    </source>
</evidence>
<dbReference type="Gene3D" id="3.90.180.10">
    <property type="entry name" value="Medium-chain alcohol dehydrogenases, catalytic domain"/>
    <property type="match status" value="1"/>
</dbReference>
<dbReference type="PANTHER" id="PTHR45033">
    <property type="match status" value="1"/>
</dbReference>
<accession>A0A518N436</accession>
<protein>
    <submittedName>
        <fullName evidence="2">NAD(P)-dependent alcohol dehydrogenase</fullName>
    </submittedName>
</protein>
<sequence length="336" mass="35759">MTIRTLYIPAGGGFDHVTLATSHAVEPGPGEITVRLRASSLNFHDYMVVKGITGPKERRIPMSDGAGEVIALGEGVSEFAVGDHVVSTFFPDWLDGEPQAEGFGRVPGDGIDGYARQQVTAPATAFTRAPRGWSHAEAATLTTAGLTAWRALMDDGALKPGEVVLVQGTGGVSVFALQLAKLAGARVIATSSSNDKLARLRELGADEVINYREDPEWGLSARRLTDGRGVDHVLDVGGPDTLAQSMLATRVGGHVSLIGVLSGVDCQLPLGLALGRQLRLQALVVGSRRQQQDMIRALEASDLRPVIDRHFPLEELVAAFEYQASGRHFGKIVLDL</sequence>
<proteinExistence type="predicted"/>
<dbReference type="GO" id="GO:0016491">
    <property type="term" value="F:oxidoreductase activity"/>
    <property type="evidence" value="ECO:0007669"/>
    <property type="project" value="InterPro"/>
</dbReference>
<dbReference type="SUPFAM" id="SSF51735">
    <property type="entry name" value="NAD(P)-binding Rossmann-fold domains"/>
    <property type="match status" value="1"/>
</dbReference>
<name>A0A518N436_9GAMM</name>
<reference evidence="2 3" key="1">
    <citation type="submission" date="2019-07" db="EMBL/GenBank/DDBJ databases">
        <title>Full genome sequence of Luteimonas sp. Gr-4.</title>
        <authorList>
            <person name="Im W.-T."/>
        </authorList>
    </citation>
    <scope>NUCLEOTIDE SEQUENCE [LARGE SCALE GENOMIC DNA]</scope>
    <source>
        <strain evidence="2 3">Gr-4</strain>
    </source>
</reference>
<gene>
    <name evidence="2" type="ORF">FPZ22_07125</name>
</gene>
<organism evidence="2 3">
    <name type="scientific">Luteimonas granuli</name>
    <dbReference type="NCBI Taxonomy" id="1176533"/>
    <lineage>
        <taxon>Bacteria</taxon>
        <taxon>Pseudomonadati</taxon>
        <taxon>Pseudomonadota</taxon>
        <taxon>Gammaproteobacteria</taxon>
        <taxon>Lysobacterales</taxon>
        <taxon>Lysobacteraceae</taxon>
        <taxon>Luteimonas</taxon>
    </lineage>
</organism>
<dbReference type="CDD" id="cd08276">
    <property type="entry name" value="MDR7"/>
    <property type="match status" value="1"/>
</dbReference>
<dbReference type="Pfam" id="PF08240">
    <property type="entry name" value="ADH_N"/>
    <property type="match status" value="1"/>
</dbReference>
<dbReference type="InterPro" id="IPR013149">
    <property type="entry name" value="ADH-like_C"/>
</dbReference>
<dbReference type="InterPro" id="IPR020843">
    <property type="entry name" value="ER"/>
</dbReference>
<evidence type="ECO:0000313" key="3">
    <source>
        <dbReference type="Proteomes" id="UP000316584"/>
    </source>
</evidence>
<dbReference type="KEGG" id="lug:FPZ22_07125"/>
<dbReference type="RefSeq" id="WP_144891664.1">
    <property type="nucleotide sequence ID" value="NZ_CP042218.1"/>
</dbReference>
<dbReference type="SUPFAM" id="SSF50129">
    <property type="entry name" value="GroES-like"/>
    <property type="match status" value="1"/>
</dbReference>
<feature type="domain" description="Enoyl reductase (ER)" evidence="1">
    <location>
        <begin position="12"/>
        <end position="334"/>
    </location>
</feature>
<dbReference type="InterPro" id="IPR036291">
    <property type="entry name" value="NAD(P)-bd_dom_sf"/>
</dbReference>
<dbReference type="InterPro" id="IPR013154">
    <property type="entry name" value="ADH-like_N"/>
</dbReference>
<dbReference type="PANTHER" id="PTHR45033:SF2">
    <property type="entry name" value="ZINC-TYPE ALCOHOL DEHYDROGENASE-LIKE PROTEIN C1773.06C"/>
    <property type="match status" value="1"/>
</dbReference>
<dbReference type="Pfam" id="PF00107">
    <property type="entry name" value="ADH_zinc_N"/>
    <property type="match status" value="1"/>
</dbReference>
<dbReference type="AlphaFoldDB" id="A0A518N436"/>
<evidence type="ECO:0000259" key="1">
    <source>
        <dbReference type="SMART" id="SM00829"/>
    </source>
</evidence>
<dbReference type="InterPro" id="IPR011032">
    <property type="entry name" value="GroES-like_sf"/>
</dbReference>
<keyword evidence="3" id="KW-1185">Reference proteome</keyword>
<dbReference type="InterPro" id="IPR052711">
    <property type="entry name" value="Zinc_ADH-like"/>
</dbReference>
<dbReference type="Gene3D" id="3.40.50.720">
    <property type="entry name" value="NAD(P)-binding Rossmann-like Domain"/>
    <property type="match status" value="1"/>
</dbReference>
<dbReference type="OrthoDB" id="9780520at2"/>
<dbReference type="Proteomes" id="UP000316584">
    <property type="component" value="Chromosome"/>
</dbReference>
<dbReference type="SMART" id="SM00829">
    <property type="entry name" value="PKS_ER"/>
    <property type="match status" value="1"/>
</dbReference>
<dbReference type="EMBL" id="CP042218">
    <property type="protein sequence ID" value="QDW66690.1"/>
    <property type="molecule type" value="Genomic_DNA"/>
</dbReference>